<dbReference type="KEGG" id="fcj:RN605_02475"/>
<keyword evidence="4" id="KW-1185">Reference proteome</keyword>
<evidence type="ECO:0000313" key="3">
    <source>
        <dbReference type="EMBL" id="WNM22235.1"/>
    </source>
</evidence>
<evidence type="ECO:0000256" key="1">
    <source>
        <dbReference type="SAM" id="Phobius"/>
    </source>
</evidence>
<dbReference type="AlphaFoldDB" id="A0AA96ET19"/>
<dbReference type="EMBL" id="CP134878">
    <property type="protein sequence ID" value="WNM18184.1"/>
    <property type="molecule type" value="Genomic_DNA"/>
</dbReference>
<sequence length="159" mass="18637">MEKSKLSTIAIIGLLLINIATLGFLFLNGPKERNHPPMDRMRPKDMIIEKLHFDDNQQKEFQKLIDWHKKEIRKNDETIKASKIALYELLSQQVVDVKAKDSLILVINTHQKEIENVHFKHFEDIKKLCKPEQLDDFNNLSKELARMFAPPKPPRGRND</sequence>
<reference evidence="2 4" key="1">
    <citation type="submission" date="2023-09" db="EMBL/GenBank/DDBJ databases">
        <title>Flavobacterium sp. a novel bacteria isolate from Pepper rhizosphere.</title>
        <authorList>
            <person name="Peng Y."/>
            <person name="Lee J."/>
        </authorList>
    </citation>
    <scope>NUCLEOTIDE SEQUENCE</scope>
    <source>
        <strain evidence="2">PMR2A8</strain>
        <strain evidence="3 4">PMTSA4</strain>
    </source>
</reference>
<feature type="transmembrane region" description="Helical" evidence="1">
    <location>
        <begin position="6"/>
        <end position="27"/>
    </location>
</feature>
<evidence type="ECO:0008006" key="5">
    <source>
        <dbReference type="Google" id="ProtNLM"/>
    </source>
</evidence>
<organism evidence="2">
    <name type="scientific">Flavobacterium capsici</name>
    <dbReference type="NCBI Taxonomy" id="3075618"/>
    <lineage>
        <taxon>Bacteria</taxon>
        <taxon>Pseudomonadati</taxon>
        <taxon>Bacteroidota</taxon>
        <taxon>Flavobacteriia</taxon>
        <taxon>Flavobacteriales</taxon>
        <taxon>Flavobacteriaceae</taxon>
        <taxon>Flavobacterium</taxon>
    </lineage>
</organism>
<evidence type="ECO:0000313" key="4">
    <source>
        <dbReference type="Proteomes" id="UP001304515"/>
    </source>
</evidence>
<dbReference type="Proteomes" id="UP001304515">
    <property type="component" value="Chromosome"/>
</dbReference>
<dbReference type="EMBL" id="CP134890">
    <property type="protein sequence ID" value="WNM22235.1"/>
    <property type="molecule type" value="Genomic_DNA"/>
</dbReference>
<accession>A0AA96F638</accession>
<name>A0AA96ET19_9FLAO</name>
<accession>A0AA96ET19</accession>
<keyword evidence="1" id="KW-0472">Membrane</keyword>
<keyword evidence="1" id="KW-0812">Transmembrane</keyword>
<protein>
    <recommendedName>
        <fullName evidence="5">Periplasmic heavy metal sensor</fullName>
    </recommendedName>
</protein>
<proteinExistence type="predicted"/>
<gene>
    <name evidence="3" type="ORF">RN605_02475</name>
    <name evidence="2" type="ORF">RN608_09175</name>
</gene>
<evidence type="ECO:0000313" key="2">
    <source>
        <dbReference type="EMBL" id="WNM18184.1"/>
    </source>
</evidence>
<dbReference type="Gene3D" id="1.20.120.1490">
    <property type="match status" value="1"/>
</dbReference>
<keyword evidence="1" id="KW-1133">Transmembrane helix</keyword>
<dbReference type="RefSeq" id="WP_313321897.1">
    <property type="nucleotide sequence ID" value="NZ_CP134878.1"/>
</dbReference>